<organism evidence="5 6">
    <name type="scientific">Rhynchosporium graminicola</name>
    <dbReference type="NCBI Taxonomy" id="2792576"/>
    <lineage>
        <taxon>Eukaryota</taxon>
        <taxon>Fungi</taxon>
        <taxon>Dikarya</taxon>
        <taxon>Ascomycota</taxon>
        <taxon>Pezizomycotina</taxon>
        <taxon>Leotiomycetes</taxon>
        <taxon>Helotiales</taxon>
        <taxon>Ploettnerulaceae</taxon>
        <taxon>Rhynchosporium</taxon>
    </lineage>
</organism>
<dbReference type="InterPro" id="IPR026992">
    <property type="entry name" value="DIOX_N"/>
</dbReference>
<evidence type="ECO:0000256" key="1">
    <source>
        <dbReference type="ARBA" id="ARBA00008056"/>
    </source>
</evidence>
<name>A0A1E1L3Q7_9HELO</name>
<dbReference type="PANTHER" id="PTHR47990">
    <property type="entry name" value="2-OXOGLUTARATE (2OG) AND FE(II)-DEPENDENT OXYGENASE SUPERFAMILY PROTEIN-RELATED"/>
    <property type="match status" value="1"/>
</dbReference>
<protein>
    <submittedName>
        <fullName evidence="5">Related to iron/ascorbate family oxidoreductases</fullName>
    </submittedName>
</protein>
<dbReference type="InParanoid" id="A0A1E1L3Q7"/>
<reference evidence="6" key="1">
    <citation type="submission" date="2016-03" db="EMBL/GenBank/DDBJ databases">
        <authorList>
            <person name="Ploux O."/>
        </authorList>
    </citation>
    <scope>NUCLEOTIDE SEQUENCE [LARGE SCALE GENOMIC DNA]</scope>
    <source>
        <strain evidence="6">UK7</strain>
    </source>
</reference>
<evidence type="ECO:0000259" key="4">
    <source>
        <dbReference type="Pfam" id="PF14226"/>
    </source>
</evidence>
<dbReference type="EMBL" id="FJUW01000034">
    <property type="protein sequence ID" value="CZT05104.1"/>
    <property type="molecule type" value="Genomic_DNA"/>
</dbReference>
<dbReference type="Pfam" id="PF03171">
    <property type="entry name" value="2OG-FeII_Oxy"/>
    <property type="match status" value="1"/>
</dbReference>
<evidence type="ECO:0000259" key="3">
    <source>
        <dbReference type="Pfam" id="PF03171"/>
    </source>
</evidence>
<sequence length="390" mass="43296">MHETPSVHDSATVGPPNAAKSPSMEWAQLPTIDFALLHSSEGQQKLAKQLETALCEHGIFYVANHGIPTSEMDLQVAIAQAFFELPLEEKMKFHSMEKFLAGRSEGYRPVSTNQDITGVEDNIQIYMMTLPCESDNRGDEHPAPISVRMDAIRQFVKLCHYQVLHPLFRLIASILELPNEDALVAAHALEGKSTSQFRYMHYTAPRAGHAHEIYAGAHTDMDMLTLHFPQPIAALQVSANHSQASAPAPAPAEGGWHWVRPREDAVLVNVGDALASLSGGYFQAALHRVHRPPAGQDQLDRVGTLYFSRAENDLVLDPPRQSAKLQRLGLLDMVHPEIGRGTTMERWVTRRQQHKQDQDVDEDVHVHVHVADAKEEKGGEEGGERGCCYV</sequence>
<dbReference type="Pfam" id="PF14226">
    <property type="entry name" value="DIOX_N"/>
    <property type="match status" value="1"/>
</dbReference>
<dbReference type="Gene3D" id="2.60.120.330">
    <property type="entry name" value="B-lactam Antibiotic, Isopenicillin N Synthase, Chain"/>
    <property type="match status" value="1"/>
</dbReference>
<feature type="region of interest" description="Disordered" evidence="2">
    <location>
        <begin position="1"/>
        <end position="22"/>
    </location>
</feature>
<dbReference type="Proteomes" id="UP000178129">
    <property type="component" value="Unassembled WGS sequence"/>
</dbReference>
<dbReference type="SUPFAM" id="SSF51197">
    <property type="entry name" value="Clavaminate synthase-like"/>
    <property type="match status" value="1"/>
</dbReference>
<feature type="domain" description="Isopenicillin N synthase-like Fe(2+) 2OG dioxygenase" evidence="3">
    <location>
        <begin position="201"/>
        <end position="295"/>
    </location>
</feature>
<dbReference type="STRING" id="914237.A0A1E1L3Q7"/>
<comment type="similarity">
    <text evidence="1">Belongs to the iron/ascorbate-dependent oxidoreductase family.</text>
</comment>
<feature type="domain" description="Non-haem dioxygenase N-terminal" evidence="4">
    <location>
        <begin position="29"/>
        <end position="114"/>
    </location>
</feature>
<gene>
    <name evidence="5" type="ORF">RCO7_05316</name>
</gene>
<evidence type="ECO:0000313" key="5">
    <source>
        <dbReference type="EMBL" id="CZT05104.1"/>
    </source>
</evidence>
<dbReference type="InterPro" id="IPR044861">
    <property type="entry name" value="IPNS-like_FE2OG_OXY"/>
</dbReference>
<dbReference type="AlphaFoldDB" id="A0A1E1L3Q7"/>
<dbReference type="PRINTS" id="PR00682">
    <property type="entry name" value="IPNSYNTHASE"/>
</dbReference>
<keyword evidence="6" id="KW-1185">Reference proteome</keyword>
<dbReference type="InterPro" id="IPR050231">
    <property type="entry name" value="Iron_ascorbate_oxido_reductase"/>
</dbReference>
<proteinExistence type="inferred from homology"/>
<accession>A0A1E1L3Q7</accession>
<dbReference type="InterPro" id="IPR027443">
    <property type="entry name" value="IPNS-like_sf"/>
</dbReference>
<comment type="caution">
    <text evidence="5">The sequence shown here is derived from an EMBL/GenBank/DDBJ whole genome shotgun (WGS) entry which is preliminary data.</text>
</comment>
<evidence type="ECO:0000313" key="6">
    <source>
        <dbReference type="Proteomes" id="UP000178129"/>
    </source>
</evidence>
<evidence type="ECO:0000256" key="2">
    <source>
        <dbReference type="SAM" id="MobiDB-lite"/>
    </source>
</evidence>